<feature type="compositionally biased region" description="Low complexity" evidence="1">
    <location>
        <begin position="221"/>
        <end position="232"/>
    </location>
</feature>
<dbReference type="EMBL" id="CM003532">
    <property type="protein sequence ID" value="RCV27763.1"/>
    <property type="molecule type" value="Genomic_DNA"/>
</dbReference>
<sequence length="459" mass="48759">MSSKWEDGKRWGGRRGTRAGRPGRWGRTRVPPNPGERPRATSAGHVPRDAWRASRRGARTFRSAAGFYPILHSYPDFHFSIVRLRRMVLGAESDTASNWVPGVRENGSRCPTERARGVTWETSSVCRSRSRTDTLGDDRASEKRGLVMVRPMPGPSPWHRAFTTGPTAPATLQKRQQPADGRTAWVRDGKLPRGRWRPRPVIVRRHCVSHMVPSPKFIAKAKPWPKASSARARWIASPSHAHQGTRHQPTHPPARTPPCPAPQRPAPLDPPPPSTLALARMAAEAQAESPGPVPPPPPARGSSSASPEKRALLVPGADDIGGGGEEEEEERRRLPDPKRRRACVAALDSVPTAAAAEAEGAGVPGSGGDADGGASFSFQHARGGFVALETTPKFGSFNPPGEDAELANLDLKPAEGGAGGEGSREADGGAPSASARGAEGNDDSAQVVGGGEVDGQNQT</sequence>
<feature type="compositionally biased region" description="Basic and acidic residues" evidence="1">
    <location>
        <begin position="1"/>
        <end position="10"/>
    </location>
</feature>
<feature type="region of interest" description="Disordered" evidence="1">
    <location>
        <begin position="221"/>
        <end position="375"/>
    </location>
</feature>
<protein>
    <submittedName>
        <fullName evidence="2">Uncharacterized protein</fullName>
    </submittedName>
</protein>
<reference evidence="2" key="2">
    <citation type="submission" date="2015-07" db="EMBL/GenBank/DDBJ databases">
        <authorList>
            <person name="Noorani M."/>
        </authorList>
    </citation>
    <scope>NUCLEOTIDE SEQUENCE</scope>
    <source>
        <strain evidence="2">Yugu1</strain>
    </source>
</reference>
<feature type="compositionally biased region" description="Gly residues" evidence="1">
    <location>
        <begin position="362"/>
        <end position="371"/>
    </location>
</feature>
<feature type="compositionally biased region" description="Pro residues" evidence="1">
    <location>
        <begin position="250"/>
        <end position="274"/>
    </location>
</feature>
<proteinExistence type="predicted"/>
<feature type="compositionally biased region" description="Low complexity" evidence="1">
    <location>
        <begin position="275"/>
        <end position="290"/>
    </location>
</feature>
<feature type="region of interest" description="Disordered" evidence="1">
    <location>
        <begin position="393"/>
        <end position="459"/>
    </location>
</feature>
<evidence type="ECO:0000313" key="2">
    <source>
        <dbReference type="EMBL" id="RCV27763.1"/>
    </source>
</evidence>
<accession>A0A368RC98</accession>
<evidence type="ECO:0000256" key="1">
    <source>
        <dbReference type="SAM" id="MobiDB-lite"/>
    </source>
</evidence>
<gene>
    <name evidence="2" type="ORF">SETIT_5G351200v2</name>
</gene>
<name>A0A368RC98_SETIT</name>
<dbReference type="OrthoDB" id="783433at2759"/>
<feature type="region of interest" description="Disordered" evidence="1">
    <location>
        <begin position="1"/>
        <end position="51"/>
    </location>
</feature>
<organism evidence="2">
    <name type="scientific">Setaria italica</name>
    <name type="common">Foxtail millet</name>
    <name type="synonym">Panicum italicum</name>
    <dbReference type="NCBI Taxonomy" id="4555"/>
    <lineage>
        <taxon>Eukaryota</taxon>
        <taxon>Viridiplantae</taxon>
        <taxon>Streptophyta</taxon>
        <taxon>Embryophyta</taxon>
        <taxon>Tracheophyta</taxon>
        <taxon>Spermatophyta</taxon>
        <taxon>Magnoliopsida</taxon>
        <taxon>Liliopsida</taxon>
        <taxon>Poales</taxon>
        <taxon>Poaceae</taxon>
        <taxon>PACMAD clade</taxon>
        <taxon>Panicoideae</taxon>
        <taxon>Panicodae</taxon>
        <taxon>Paniceae</taxon>
        <taxon>Cenchrinae</taxon>
        <taxon>Setaria</taxon>
    </lineage>
</organism>
<dbReference type="AlphaFoldDB" id="A0A368RC98"/>
<feature type="compositionally biased region" description="Low complexity" evidence="1">
    <location>
        <begin position="349"/>
        <end position="361"/>
    </location>
</feature>
<reference evidence="2" key="1">
    <citation type="journal article" date="2012" name="Nat. Biotechnol.">
        <title>Reference genome sequence of the model plant Setaria.</title>
        <authorList>
            <person name="Bennetzen J.L."/>
            <person name="Schmutz J."/>
            <person name="Wang H."/>
            <person name="Percifield R."/>
            <person name="Hawkins J."/>
            <person name="Pontaroli A.C."/>
            <person name="Estep M."/>
            <person name="Feng L."/>
            <person name="Vaughn J.N."/>
            <person name="Grimwood J."/>
            <person name="Jenkins J."/>
            <person name="Barry K."/>
            <person name="Lindquist E."/>
            <person name="Hellsten U."/>
            <person name="Deshpande S."/>
            <person name="Wang X."/>
            <person name="Wu X."/>
            <person name="Mitros T."/>
            <person name="Triplett J."/>
            <person name="Yang X."/>
            <person name="Ye C.Y."/>
            <person name="Mauro-Herrera M."/>
            <person name="Wang L."/>
            <person name="Li P."/>
            <person name="Sharma M."/>
            <person name="Sharma R."/>
            <person name="Ronald P.C."/>
            <person name="Panaud O."/>
            <person name="Kellogg E.A."/>
            <person name="Brutnell T.P."/>
            <person name="Doust A.N."/>
            <person name="Tuskan G.A."/>
            <person name="Rokhsar D."/>
            <person name="Devos K.M."/>
        </authorList>
    </citation>
    <scope>NUCLEOTIDE SEQUENCE [LARGE SCALE GENOMIC DNA]</scope>
    <source>
        <strain evidence="2">Yugu1</strain>
    </source>
</reference>